<keyword evidence="2" id="KW-1133">Transmembrane helix</keyword>
<evidence type="ECO:0000313" key="3">
    <source>
        <dbReference type="EMBL" id="KAF8906767.1"/>
    </source>
</evidence>
<keyword evidence="2" id="KW-0812">Transmembrane</keyword>
<accession>A0A9P5NRQ5</accession>
<organism evidence="3 4">
    <name type="scientific">Gymnopilus junonius</name>
    <name type="common">Spectacular rustgill mushroom</name>
    <name type="synonym">Gymnopilus spectabilis subsp. junonius</name>
    <dbReference type="NCBI Taxonomy" id="109634"/>
    <lineage>
        <taxon>Eukaryota</taxon>
        <taxon>Fungi</taxon>
        <taxon>Dikarya</taxon>
        <taxon>Basidiomycota</taxon>
        <taxon>Agaricomycotina</taxon>
        <taxon>Agaricomycetes</taxon>
        <taxon>Agaricomycetidae</taxon>
        <taxon>Agaricales</taxon>
        <taxon>Agaricineae</taxon>
        <taxon>Hymenogastraceae</taxon>
        <taxon>Gymnopilus</taxon>
    </lineage>
</organism>
<feature type="region of interest" description="Disordered" evidence="1">
    <location>
        <begin position="15"/>
        <end position="143"/>
    </location>
</feature>
<evidence type="ECO:0000256" key="2">
    <source>
        <dbReference type="SAM" id="Phobius"/>
    </source>
</evidence>
<evidence type="ECO:0000313" key="4">
    <source>
        <dbReference type="Proteomes" id="UP000724874"/>
    </source>
</evidence>
<dbReference type="EMBL" id="JADNYJ010000017">
    <property type="protein sequence ID" value="KAF8906767.1"/>
    <property type="molecule type" value="Genomic_DNA"/>
</dbReference>
<gene>
    <name evidence="3" type="ORF">CPB84DRAFT_363259</name>
</gene>
<name>A0A9P5NRQ5_GYMJU</name>
<reference evidence="3" key="1">
    <citation type="submission" date="2020-11" db="EMBL/GenBank/DDBJ databases">
        <authorList>
            <consortium name="DOE Joint Genome Institute"/>
            <person name="Ahrendt S."/>
            <person name="Riley R."/>
            <person name="Andreopoulos W."/>
            <person name="LaButti K."/>
            <person name="Pangilinan J."/>
            <person name="Ruiz-duenas F.J."/>
            <person name="Barrasa J.M."/>
            <person name="Sanchez-Garcia M."/>
            <person name="Camarero S."/>
            <person name="Miyauchi S."/>
            <person name="Serrano A."/>
            <person name="Linde D."/>
            <person name="Babiker R."/>
            <person name="Drula E."/>
            <person name="Ayuso-Fernandez I."/>
            <person name="Pacheco R."/>
            <person name="Padilla G."/>
            <person name="Ferreira P."/>
            <person name="Barriuso J."/>
            <person name="Kellner H."/>
            <person name="Castanera R."/>
            <person name="Alfaro M."/>
            <person name="Ramirez L."/>
            <person name="Pisabarro A.G."/>
            <person name="Kuo A."/>
            <person name="Tritt A."/>
            <person name="Lipzen A."/>
            <person name="He G."/>
            <person name="Yan M."/>
            <person name="Ng V."/>
            <person name="Cullen D."/>
            <person name="Martin F."/>
            <person name="Rosso M.-N."/>
            <person name="Henrissat B."/>
            <person name="Hibbett D."/>
            <person name="Martinez A.T."/>
            <person name="Grigoriev I.V."/>
        </authorList>
    </citation>
    <scope>NUCLEOTIDE SEQUENCE</scope>
    <source>
        <strain evidence="3">AH 44721</strain>
    </source>
</reference>
<dbReference type="AlphaFoldDB" id="A0A9P5NRQ5"/>
<feature type="transmembrane region" description="Helical" evidence="2">
    <location>
        <begin position="255"/>
        <end position="273"/>
    </location>
</feature>
<comment type="caution">
    <text evidence="3">The sequence shown here is derived from an EMBL/GenBank/DDBJ whole genome shotgun (WGS) entry which is preliminary data.</text>
</comment>
<keyword evidence="2" id="KW-0472">Membrane</keyword>
<feature type="compositionally biased region" description="Polar residues" evidence="1">
    <location>
        <begin position="90"/>
        <end position="99"/>
    </location>
</feature>
<sequence>MEEDTEVLDWDALDEEQQAALAHAQQQERHTDNYADEDEDDAVSLGEEEDDQAFYYPHEGAHKGTYDTGITQEAPEESPSPPSREDDTGANGQQNQSARHSYAEGDRHARITSSGTPPHSSSSRNLHSSPLRSSNSNSNHNHNAYLPHSLSMVEAVGMAAMTPLVLVGHRLATATPPRSRTGHLQNVAHLLLQLTFLKTGKRGAHEPVATCTTIIVKHTKALGHSHQVHLLKVDDGGRVVLLDLFLLTLIMHRHLVQLITILTALIILMIGTGK</sequence>
<feature type="compositionally biased region" description="Acidic residues" evidence="1">
    <location>
        <begin position="34"/>
        <end position="52"/>
    </location>
</feature>
<feature type="compositionally biased region" description="Low complexity" evidence="1">
    <location>
        <begin position="112"/>
        <end position="143"/>
    </location>
</feature>
<dbReference type="Proteomes" id="UP000724874">
    <property type="component" value="Unassembled WGS sequence"/>
</dbReference>
<proteinExistence type="predicted"/>
<dbReference type="OrthoDB" id="548295at2759"/>
<evidence type="ECO:0000256" key="1">
    <source>
        <dbReference type="SAM" id="MobiDB-lite"/>
    </source>
</evidence>
<keyword evidence="4" id="KW-1185">Reference proteome</keyword>
<protein>
    <submittedName>
        <fullName evidence="3">Uncharacterized protein</fullName>
    </submittedName>
</protein>